<comment type="caution">
    <text evidence="2">The sequence shown here is derived from an EMBL/GenBank/DDBJ whole genome shotgun (WGS) entry which is preliminary data.</text>
</comment>
<dbReference type="EMBL" id="CAICTM010000294">
    <property type="protein sequence ID" value="CAB9507165.1"/>
    <property type="molecule type" value="Genomic_DNA"/>
</dbReference>
<accession>A0A9N8DRT9</accession>
<dbReference type="Gene3D" id="3.80.10.10">
    <property type="entry name" value="Ribonuclease Inhibitor"/>
    <property type="match status" value="1"/>
</dbReference>
<dbReference type="InterPro" id="IPR036770">
    <property type="entry name" value="Ankyrin_rpt-contain_sf"/>
</dbReference>
<evidence type="ECO:0000313" key="2">
    <source>
        <dbReference type="EMBL" id="CAB9507165.1"/>
    </source>
</evidence>
<feature type="compositionally biased region" description="Polar residues" evidence="1">
    <location>
        <begin position="1"/>
        <end position="11"/>
    </location>
</feature>
<dbReference type="AlphaFoldDB" id="A0A9N8DRT9"/>
<name>A0A9N8DRT9_9STRA</name>
<gene>
    <name evidence="2" type="ORF">SEMRO_295_G110440.1</name>
</gene>
<reference evidence="2" key="1">
    <citation type="submission" date="2020-06" db="EMBL/GenBank/DDBJ databases">
        <authorList>
            <consortium name="Plant Systems Biology data submission"/>
        </authorList>
    </citation>
    <scope>NUCLEOTIDE SEQUENCE</scope>
    <source>
        <strain evidence="2">D6</strain>
    </source>
</reference>
<protein>
    <submittedName>
        <fullName evidence="2">Uncharacterized protein</fullName>
    </submittedName>
</protein>
<feature type="region of interest" description="Disordered" evidence="1">
    <location>
        <begin position="1"/>
        <end position="20"/>
    </location>
</feature>
<sequence length="499" mass="57062">MNGSNTTTTNGAEERRPRAKDRTSWLGYNLARRELKRIIAQNWYSNSISQEKRQRKEQSTLKLLKRYPKLAQQGFARKEGWSKRLKRKRIMSPLSFLVELGANVSTVQQVCELVPDVVPARDYVVLYPRSNTGNSREPGDYPLHRACQLGRVSDQVVIYLARKYPQHVSARGTDGYLPLHALLRNPTRSATLQEVQTLLDIHPDAIQDDCGFGTPVVLACKSSHTTPDVLEELTQQYSENQFQLGGVVAEAFGARYVERNDGRISFNLSQAQTVSLMLPRLKTFTCLPRDWHFNAFQHVMRELNHQKQLKDLSLHLPCSLFWDNKEAFDAIQQLLEQNTVLECLHLDFGNDNNDNGFGYKWIRTCLVRVVSGLCQNHSLQECHLSGGILARLPMDFYRKKFFGPLSMVLQESNLSLQWISIAPLMCMLPEEGTQVLYWTRLNRFGRAKARDPSLDNRELGELLVKANDWLESAEHASFENDPINVLFGLLRECPSVWAS</sequence>
<proteinExistence type="predicted"/>
<dbReference type="InterPro" id="IPR032675">
    <property type="entry name" value="LRR_dom_sf"/>
</dbReference>
<keyword evidence="3" id="KW-1185">Reference proteome</keyword>
<dbReference type="Gene3D" id="1.25.40.20">
    <property type="entry name" value="Ankyrin repeat-containing domain"/>
    <property type="match status" value="1"/>
</dbReference>
<organism evidence="2 3">
    <name type="scientific">Seminavis robusta</name>
    <dbReference type="NCBI Taxonomy" id="568900"/>
    <lineage>
        <taxon>Eukaryota</taxon>
        <taxon>Sar</taxon>
        <taxon>Stramenopiles</taxon>
        <taxon>Ochrophyta</taxon>
        <taxon>Bacillariophyta</taxon>
        <taxon>Bacillariophyceae</taxon>
        <taxon>Bacillariophycidae</taxon>
        <taxon>Naviculales</taxon>
        <taxon>Naviculaceae</taxon>
        <taxon>Seminavis</taxon>
    </lineage>
</organism>
<dbReference type="SUPFAM" id="SSF48403">
    <property type="entry name" value="Ankyrin repeat"/>
    <property type="match status" value="1"/>
</dbReference>
<evidence type="ECO:0000313" key="3">
    <source>
        <dbReference type="Proteomes" id="UP001153069"/>
    </source>
</evidence>
<dbReference type="Proteomes" id="UP001153069">
    <property type="component" value="Unassembled WGS sequence"/>
</dbReference>
<evidence type="ECO:0000256" key="1">
    <source>
        <dbReference type="SAM" id="MobiDB-lite"/>
    </source>
</evidence>